<name>A0A8B9S4R1_APTOW</name>
<protein>
    <submittedName>
        <fullName evidence="2">Uncharacterized protein</fullName>
    </submittedName>
</protein>
<dbReference type="Ensembl" id="ENSAOWT00000004850.1">
    <property type="protein sequence ID" value="ENSAOWP00000004236.1"/>
    <property type="gene ID" value="ENSAOWG00000002966.1"/>
</dbReference>
<feature type="region of interest" description="Disordered" evidence="1">
    <location>
        <begin position="1"/>
        <end position="34"/>
    </location>
</feature>
<dbReference type="Proteomes" id="UP000694424">
    <property type="component" value="Unplaced"/>
</dbReference>
<evidence type="ECO:0000313" key="3">
    <source>
        <dbReference type="Proteomes" id="UP000694424"/>
    </source>
</evidence>
<reference evidence="2" key="1">
    <citation type="submission" date="2025-08" db="UniProtKB">
        <authorList>
            <consortium name="Ensembl"/>
        </authorList>
    </citation>
    <scope>IDENTIFICATION</scope>
</reference>
<sequence length="60" mass="6413">CGRDHTSTAPRFCQRSHAKQRSSPKAPRPQAPAIGSFPLPFTCADSQTCLGTGAVPELQF</sequence>
<organism evidence="2 3">
    <name type="scientific">Apteryx owenii</name>
    <name type="common">Little spotted kiwi</name>
    <dbReference type="NCBI Taxonomy" id="8824"/>
    <lineage>
        <taxon>Eukaryota</taxon>
        <taxon>Metazoa</taxon>
        <taxon>Chordata</taxon>
        <taxon>Craniata</taxon>
        <taxon>Vertebrata</taxon>
        <taxon>Euteleostomi</taxon>
        <taxon>Archelosauria</taxon>
        <taxon>Archosauria</taxon>
        <taxon>Dinosauria</taxon>
        <taxon>Saurischia</taxon>
        <taxon>Theropoda</taxon>
        <taxon>Coelurosauria</taxon>
        <taxon>Aves</taxon>
        <taxon>Palaeognathae</taxon>
        <taxon>Apterygiformes</taxon>
        <taxon>Apterygidae</taxon>
        <taxon>Apteryx</taxon>
    </lineage>
</organism>
<keyword evidence="3" id="KW-1185">Reference proteome</keyword>
<evidence type="ECO:0000256" key="1">
    <source>
        <dbReference type="SAM" id="MobiDB-lite"/>
    </source>
</evidence>
<reference evidence="2" key="2">
    <citation type="submission" date="2025-09" db="UniProtKB">
        <authorList>
            <consortium name="Ensembl"/>
        </authorList>
    </citation>
    <scope>IDENTIFICATION</scope>
</reference>
<proteinExistence type="predicted"/>
<accession>A0A8B9S4R1</accession>
<evidence type="ECO:0000313" key="2">
    <source>
        <dbReference type="Ensembl" id="ENSAOWP00000004236.1"/>
    </source>
</evidence>
<dbReference type="AlphaFoldDB" id="A0A8B9S4R1"/>